<proteinExistence type="predicted"/>
<accession>A0A6J5MM95</accession>
<organism evidence="1">
    <name type="scientific">uncultured Caudovirales phage</name>
    <dbReference type="NCBI Taxonomy" id="2100421"/>
    <lineage>
        <taxon>Viruses</taxon>
        <taxon>Duplodnaviria</taxon>
        <taxon>Heunggongvirae</taxon>
        <taxon>Uroviricota</taxon>
        <taxon>Caudoviricetes</taxon>
        <taxon>Peduoviridae</taxon>
        <taxon>Maltschvirus</taxon>
        <taxon>Maltschvirus maltsch</taxon>
    </lineage>
</organism>
<evidence type="ECO:0000313" key="1">
    <source>
        <dbReference type="EMBL" id="CAB4146767.1"/>
    </source>
</evidence>
<protein>
    <submittedName>
        <fullName evidence="1">Uncharacterized protein</fullName>
    </submittedName>
</protein>
<sequence length="586" mass="65964">MPTVPSSFVPQIATEAGAAAPYQATPVQPIQDFGARQTAALGKSITDVGGATASVGLKLLNEFDEAKSKEIETNYLKASMSILQGKNGYFATNGKDAADRYGQTISQLNEAASSAIGAADNDTQRQMIQNAVVRHNLNNTATADNHRTKEITVYASNEAKTRASNFADLAVGEWESRYEADDETGRPKGLFHENMIVALDEVHTFGRLNGIAEGSAQMKALEQSVWTQASIGVAEKLALNKDYSSAIQFVKEQKELDHISSKVSDELLRGLAADQMRVEVETYTEQIMNGSLGRTGDEFPEPRTKRQAFLWADDNITDSDTRRFVKQRMGQEYAQIAEFEFEAYRELRDRVEDIVADPKKSFNDIDPKDFALLRPSDQKFFMLGQRAKDDENIMWEIERDPSKLTPEYLEIHRNQISRGTYASLRKALKDDPTNGVPTMDADHFNRILTDGGYGYWLDDKARDADKQNLLRMKDNIKIEIDGLQTRLGRDLSWQEKDAIFQRRVNNQISLNDNWWWGSSPTKTPFSAATATQMLNAYELDANDKKVFLIDPMEQAQARIDLRGVLGRQPRDQEVVDYLNRRGILYP</sequence>
<dbReference type="EMBL" id="LR796472">
    <property type="protein sequence ID" value="CAB4146767.1"/>
    <property type="molecule type" value="Genomic_DNA"/>
</dbReference>
<gene>
    <name evidence="1" type="ORF">UFOVP496_15</name>
</gene>
<name>A0A6J5MM95_9CAUD</name>
<reference evidence="1" key="1">
    <citation type="submission" date="2020-04" db="EMBL/GenBank/DDBJ databases">
        <authorList>
            <person name="Chiriac C."/>
            <person name="Salcher M."/>
            <person name="Ghai R."/>
            <person name="Kavagutti S V."/>
        </authorList>
    </citation>
    <scope>NUCLEOTIDE SEQUENCE</scope>
</reference>